<organism evidence="11 12">
    <name type="scientific">Sneathiella litorea</name>
    <dbReference type="NCBI Taxonomy" id="2606216"/>
    <lineage>
        <taxon>Bacteria</taxon>
        <taxon>Pseudomonadati</taxon>
        <taxon>Pseudomonadota</taxon>
        <taxon>Alphaproteobacteria</taxon>
        <taxon>Sneathiellales</taxon>
        <taxon>Sneathiellaceae</taxon>
        <taxon>Sneathiella</taxon>
    </lineage>
</organism>
<comment type="function">
    <text evidence="9">Part of the tripartite ATP-independent periplasmic (TRAP) transport system.</text>
</comment>
<feature type="transmembrane region" description="Helical" evidence="9">
    <location>
        <begin position="132"/>
        <end position="151"/>
    </location>
</feature>
<protein>
    <recommendedName>
        <fullName evidence="9">TRAP transporter small permease protein</fullName>
    </recommendedName>
</protein>
<dbReference type="RefSeq" id="WP_161316345.1">
    <property type="nucleotide sequence ID" value="NZ_WTUW01000009.1"/>
</dbReference>
<dbReference type="GO" id="GO:0015740">
    <property type="term" value="P:C4-dicarboxylate transport"/>
    <property type="evidence" value="ECO:0007669"/>
    <property type="project" value="TreeGrafter"/>
</dbReference>
<feature type="transmembrane region" description="Helical" evidence="9">
    <location>
        <begin position="89"/>
        <end position="112"/>
    </location>
</feature>
<dbReference type="GO" id="GO:0022857">
    <property type="term" value="F:transmembrane transporter activity"/>
    <property type="evidence" value="ECO:0007669"/>
    <property type="project" value="UniProtKB-UniRule"/>
</dbReference>
<accession>A0A6L8WAL1</accession>
<dbReference type="Proteomes" id="UP000476030">
    <property type="component" value="Unassembled WGS sequence"/>
</dbReference>
<dbReference type="InterPro" id="IPR007387">
    <property type="entry name" value="TRAP_DctQ"/>
</dbReference>
<evidence type="ECO:0000256" key="5">
    <source>
        <dbReference type="ARBA" id="ARBA00022692"/>
    </source>
</evidence>
<sequence length="174" mass="19226">MSSFLKIVDALSKVFGVAAALLVTSAIFVVCQMVVLRYFLNASTIWQTEYVTYVIVAATFLGAPYVLLTKGHVNVDLLPHYLAPGPKKLMAIFASMIALVFCAILAWQAYLLLAEAIEGGWVTDTVWELPLWIPYLPMAFGMALLCLQYVAEILAIAFDYRDPVLATDPSIERD</sequence>
<evidence type="ECO:0000256" key="4">
    <source>
        <dbReference type="ARBA" id="ARBA00022519"/>
    </source>
</evidence>
<dbReference type="PANTHER" id="PTHR35011:SF10">
    <property type="entry name" value="TRAP TRANSPORTER SMALL PERMEASE PROTEIN"/>
    <property type="match status" value="1"/>
</dbReference>
<evidence type="ECO:0000256" key="6">
    <source>
        <dbReference type="ARBA" id="ARBA00022989"/>
    </source>
</evidence>
<keyword evidence="2 9" id="KW-0813">Transport</keyword>
<evidence type="ECO:0000256" key="8">
    <source>
        <dbReference type="ARBA" id="ARBA00038436"/>
    </source>
</evidence>
<feature type="transmembrane region" description="Helical" evidence="9">
    <location>
        <begin position="12"/>
        <end position="38"/>
    </location>
</feature>
<keyword evidence="4 9" id="KW-0997">Cell inner membrane</keyword>
<evidence type="ECO:0000256" key="1">
    <source>
        <dbReference type="ARBA" id="ARBA00004429"/>
    </source>
</evidence>
<gene>
    <name evidence="11" type="ORF">GQE98_14025</name>
</gene>
<name>A0A6L8WAL1_9PROT</name>
<evidence type="ECO:0000313" key="11">
    <source>
        <dbReference type="EMBL" id="MZR31749.1"/>
    </source>
</evidence>
<keyword evidence="5 9" id="KW-0812">Transmembrane</keyword>
<keyword evidence="12" id="KW-1185">Reference proteome</keyword>
<reference evidence="11 12" key="1">
    <citation type="submission" date="2019-12" db="EMBL/GenBank/DDBJ databases">
        <title>Snethiella sp. nov. sp. isolated from sea sand.</title>
        <authorList>
            <person name="Kim J."/>
            <person name="Jeong S.E."/>
            <person name="Jung H.S."/>
            <person name="Jeon C.O."/>
        </authorList>
    </citation>
    <scope>NUCLEOTIDE SEQUENCE [LARGE SCALE GENOMIC DNA]</scope>
    <source>
        <strain evidence="11 12">DP05</strain>
    </source>
</reference>
<dbReference type="PANTHER" id="PTHR35011">
    <property type="entry name" value="2,3-DIKETO-L-GULONATE TRAP TRANSPORTER SMALL PERMEASE PROTEIN YIAM"/>
    <property type="match status" value="1"/>
</dbReference>
<evidence type="ECO:0000256" key="9">
    <source>
        <dbReference type="RuleBase" id="RU369079"/>
    </source>
</evidence>
<dbReference type="EMBL" id="WTUW01000009">
    <property type="protein sequence ID" value="MZR31749.1"/>
    <property type="molecule type" value="Genomic_DNA"/>
</dbReference>
<comment type="caution">
    <text evidence="11">The sequence shown here is derived from an EMBL/GenBank/DDBJ whole genome shotgun (WGS) entry which is preliminary data.</text>
</comment>
<dbReference type="AlphaFoldDB" id="A0A6L8WAL1"/>
<comment type="similarity">
    <text evidence="8 9">Belongs to the TRAP transporter small permease family.</text>
</comment>
<comment type="subcellular location">
    <subcellularLocation>
        <location evidence="1 9">Cell inner membrane</location>
        <topology evidence="1 9">Multi-pass membrane protein</topology>
    </subcellularLocation>
</comment>
<dbReference type="InterPro" id="IPR055348">
    <property type="entry name" value="DctQ"/>
</dbReference>
<evidence type="ECO:0000259" key="10">
    <source>
        <dbReference type="Pfam" id="PF04290"/>
    </source>
</evidence>
<evidence type="ECO:0000256" key="3">
    <source>
        <dbReference type="ARBA" id="ARBA00022475"/>
    </source>
</evidence>
<feature type="domain" description="Tripartite ATP-independent periplasmic transporters DctQ component" evidence="10">
    <location>
        <begin position="27"/>
        <end position="155"/>
    </location>
</feature>
<dbReference type="GO" id="GO:0005886">
    <property type="term" value="C:plasma membrane"/>
    <property type="evidence" value="ECO:0007669"/>
    <property type="project" value="UniProtKB-SubCell"/>
</dbReference>
<keyword evidence="3" id="KW-1003">Cell membrane</keyword>
<evidence type="ECO:0000256" key="7">
    <source>
        <dbReference type="ARBA" id="ARBA00023136"/>
    </source>
</evidence>
<dbReference type="Pfam" id="PF04290">
    <property type="entry name" value="DctQ"/>
    <property type="match status" value="1"/>
</dbReference>
<comment type="subunit">
    <text evidence="9">The complex comprises the extracytoplasmic solute receptor protein and the two transmembrane proteins.</text>
</comment>
<evidence type="ECO:0000313" key="12">
    <source>
        <dbReference type="Proteomes" id="UP000476030"/>
    </source>
</evidence>
<keyword evidence="6 9" id="KW-1133">Transmembrane helix</keyword>
<feature type="transmembrane region" description="Helical" evidence="9">
    <location>
        <begin position="50"/>
        <end position="68"/>
    </location>
</feature>
<keyword evidence="7 9" id="KW-0472">Membrane</keyword>
<evidence type="ECO:0000256" key="2">
    <source>
        <dbReference type="ARBA" id="ARBA00022448"/>
    </source>
</evidence>
<proteinExistence type="inferred from homology"/>